<keyword evidence="6 14" id="KW-0479">Metal-binding</keyword>
<feature type="transmembrane region" description="Helical" evidence="14">
    <location>
        <begin position="20"/>
        <end position="42"/>
    </location>
</feature>
<dbReference type="CDD" id="cd06164">
    <property type="entry name" value="S2P-M50_SpoIVFB_CBS"/>
    <property type="match status" value="1"/>
</dbReference>
<evidence type="ECO:0000313" key="20">
    <source>
        <dbReference type="Proteomes" id="UP000253941"/>
    </source>
</evidence>
<evidence type="ECO:0000256" key="2">
    <source>
        <dbReference type="ARBA" id="ARBA00007931"/>
    </source>
</evidence>
<feature type="transmembrane region" description="Helical" evidence="14">
    <location>
        <begin position="108"/>
        <end position="135"/>
    </location>
</feature>
<keyword evidence="20" id="KW-1185">Reference proteome</keyword>
<reference evidence="19 20" key="1">
    <citation type="submission" date="2018-07" db="EMBL/GenBank/DDBJ databases">
        <title>Venubactetium sediminum gen. nov., sp. nov., isolated from a marine solar saltern.</title>
        <authorList>
            <person name="Wang S."/>
        </authorList>
    </citation>
    <scope>NUCLEOTIDE SEQUENCE [LARGE SCALE GENOMIC DNA]</scope>
    <source>
        <strain evidence="19 20">WD2A32</strain>
    </source>
</reference>
<evidence type="ECO:0000256" key="6">
    <source>
        <dbReference type="ARBA" id="ARBA00022723"/>
    </source>
</evidence>
<proteinExistence type="inferred from homology"/>
<evidence type="ECO:0000313" key="19">
    <source>
        <dbReference type="EMBL" id="RDD62960.1"/>
    </source>
</evidence>
<evidence type="ECO:0000256" key="9">
    <source>
        <dbReference type="ARBA" id="ARBA00022833"/>
    </source>
</evidence>
<comment type="cofactor">
    <cofactor evidence="14 16">
        <name>Zn(2+)</name>
        <dbReference type="ChEBI" id="CHEBI:29105"/>
    </cofactor>
    <text evidence="14 16">Binds 1 zinc ion per subunit.</text>
</comment>
<dbReference type="Gene3D" id="3.10.580.10">
    <property type="entry name" value="CBS-domain"/>
    <property type="match status" value="2"/>
</dbReference>
<feature type="binding site" evidence="16">
    <location>
        <position position="68"/>
    </location>
    <ligand>
        <name>Zn(2+)</name>
        <dbReference type="ChEBI" id="CHEBI:29105"/>
        <note>catalytic</note>
    </ligand>
</feature>
<comment type="caution">
    <text evidence="19">The sequence shown here is derived from an EMBL/GenBank/DDBJ whole genome shotgun (WGS) entry which is preliminary data.</text>
</comment>
<organism evidence="19 20">
    <name type="scientific">Ferruginivarius sediminum</name>
    <dbReference type="NCBI Taxonomy" id="2661937"/>
    <lineage>
        <taxon>Bacteria</taxon>
        <taxon>Pseudomonadati</taxon>
        <taxon>Pseudomonadota</taxon>
        <taxon>Alphaproteobacteria</taxon>
        <taxon>Rhodospirillales</taxon>
        <taxon>Rhodospirillaceae</taxon>
        <taxon>Ferruginivarius</taxon>
    </lineage>
</organism>
<dbReference type="InterPro" id="IPR000644">
    <property type="entry name" value="CBS_dom"/>
</dbReference>
<evidence type="ECO:0000256" key="10">
    <source>
        <dbReference type="ARBA" id="ARBA00022989"/>
    </source>
</evidence>
<feature type="active site" evidence="15">
    <location>
        <position position="69"/>
    </location>
</feature>
<evidence type="ECO:0000256" key="15">
    <source>
        <dbReference type="PIRSR" id="PIRSR006404-1"/>
    </source>
</evidence>
<accession>A0A369TCF2</accession>
<dbReference type="Proteomes" id="UP000253941">
    <property type="component" value="Unassembled WGS sequence"/>
</dbReference>
<evidence type="ECO:0000256" key="4">
    <source>
        <dbReference type="ARBA" id="ARBA00022670"/>
    </source>
</evidence>
<dbReference type="PIRSF" id="PIRSF006404">
    <property type="entry name" value="UCP006404_Pept_M50_CBS"/>
    <property type="match status" value="1"/>
</dbReference>
<name>A0A369TCF2_9PROT</name>
<keyword evidence="9 14" id="KW-0862">Zinc</keyword>
<dbReference type="RefSeq" id="WP_114580911.1">
    <property type="nucleotide sequence ID" value="NZ_QPMH01000003.1"/>
</dbReference>
<evidence type="ECO:0000256" key="1">
    <source>
        <dbReference type="ARBA" id="ARBA00004651"/>
    </source>
</evidence>
<dbReference type="PANTHER" id="PTHR39188:SF3">
    <property type="entry name" value="STAGE IV SPORULATION PROTEIN FB"/>
    <property type="match status" value="1"/>
</dbReference>
<protein>
    <recommendedName>
        <fullName evidence="14">Zinc metalloprotease</fullName>
    </recommendedName>
</protein>
<dbReference type="GO" id="GO:0046872">
    <property type="term" value="F:metal ion binding"/>
    <property type="evidence" value="ECO:0007669"/>
    <property type="project" value="UniProtKB-UniRule"/>
</dbReference>
<dbReference type="EMBL" id="QPMH01000003">
    <property type="protein sequence ID" value="RDD62960.1"/>
    <property type="molecule type" value="Genomic_DNA"/>
</dbReference>
<dbReference type="InterPro" id="IPR046342">
    <property type="entry name" value="CBS_dom_sf"/>
</dbReference>
<dbReference type="InterPro" id="IPR016483">
    <property type="entry name" value="UCP006404_Pept_M50_CBS"/>
</dbReference>
<dbReference type="Pfam" id="PF02163">
    <property type="entry name" value="Peptidase_M50"/>
    <property type="match status" value="2"/>
</dbReference>
<dbReference type="GO" id="GO:0005886">
    <property type="term" value="C:plasma membrane"/>
    <property type="evidence" value="ECO:0007669"/>
    <property type="project" value="UniProtKB-SubCell"/>
</dbReference>
<gene>
    <name evidence="19" type="ORF">DRB17_04070</name>
</gene>
<keyword evidence="5 14" id="KW-0812">Transmembrane</keyword>
<feature type="transmembrane region" description="Helical" evidence="14">
    <location>
        <begin position="48"/>
        <end position="67"/>
    </location>
</feature>
<sequence>MFGRRMVLGRILGFEIRADISWVFLALLILWSLASGFFPSFYEGLPQGLYWTLALVGTIGLFASLLFHELSHSVVARAYGLEIQGITLFLFGGAAEMREEPRTAVSEFLMAIAGPIASLVLAAGFYVLALLVAGVGTPEHWVGVPRYLAIVNLALAVFNLLPAFPMDGGRALRAALWYWGKDLRSATKVASRLGQGLGMLLMAAGIAQAILLGNFVGGMWWFLIGLFVQGNAGATYQQLLNRFALHGMSVREVMTEDPVVADPDMTLRRLVDEVVYPQHHHRFPVVREGRLLGYVGTNQIKQVDADVWERTRVGDVMVAAGDDNVIAPDAGAEKALERLQQSETGWLMVADGERLHGVLALRDLLQYLQLRQELEAPA</sequence>
<evidence type="ECO:0000256" key="12">
    <source>
        <dbReference type="ARBA" id="ARBA00023122"/>
    </source>
</evidence>
<evidence type="ECO:0000256" key="17">
    <source>
        <dbReference type="PROSITE-ProRule" id="PRU00703"/>
    </source>
</evidence>
<comment type="similarity">
    <text evidence="2 14">Belongs to the peptidase M50B family.</text>
</comment>
<dbReference type="AlphaFoldDB" id="A0A369TCF2"/>
<dbReference type="GO" id="GO:0008237">
    <property type="term" value="F:metallopeptidase activity"/>
    <property type="evidence" value="ECO:0007669"/>
    <property type="project" value="UniProtKB-UniRule"/>
</dbReference>
<keyword evidence="11 14" id="KW-0482">Metalloprotease</keyword>
<dbReference type="PANTHER" id="PTHR39188">
    <property type="entry name" value="MEMBRANE-ASSOCIATED ZINC METALLOPROTEASE M50B"/>
    <property type="match status" value="1"/>
</dbReference>
<feature type="transmembrane region" description="Helical" evidence="14">
    <location>
        <begin position="147"/>
        <end position="164"/>
    </location>
</feature>
<dbReference type="SMART" id="SM00116">
    <property type="entry name" value="CBS"/>
    <property type="match status" value="2"/>
</dbReference>
<evidence type="ECO:0000256" key="3">
    <source>
        <dbReference type="ARBA" id="ARBA00022475"/>
    </source>
</evidence>
<evidence type="ECO:0000256" key="8">
    <source>
        <dbReference type="ARBA" id="ARBA00022801"/>
    </source>
</evidence>
<keyword evidence="7" id="KW-0677">Repeat</keyword>
<evidence type="ECO:0000256" key="16">
    <source>
        <dbReference type="PIRSR" id="PIRSR006404-2"/>
    </source>
</evidence>
<comment type="subcellular location">
    <subcellularLocation>
        <location evidence="1 14">Cell membrane</location>
        <topology evidence="1 14">Multi-pass membrane protein</topology>
    </subcellularLocation>
</comment>
<keyword evidence="8 14" id="KW-0378">Hydrolase</keyword>
<keyword evidence="4 14" id="KW-0645">Protease</keyword>
<keyword evidence="13 14" id="KW-0472">Membrane</keyword>
<keyword evidence="12 17" id="KW-0129">CBS domain</keyword>
<feature type="domain" description="CBS" evidence="18">
    <location>
        <begin position="254"/>
        <end position="316"/>
    </location>
</feature>
<feature type="binding site" evidence="16">
    <location>
        <position position="72"/>
    </location>
    <ligand>
        <name>Zn(2+)</name>
        <dbReference type="ChEBI" id="CHEBI:29105"/>
        <note>catalytic</note>
    </ligand>
</feature>
<evidence type="ECO:0000256" key="7">
    <source>
        <dbReference type="ARBA" id="ARBA00022737"/>
    </source>
</evidence>
<feature type="binding site" evidence="16">
    <location>
        <position position="167"/>
    </location>
    <ligand>
        <name>Zn(2+)</name>
        <dbReference type="ChEBI" id="CHEBI:29105"/>
        <note>catalytic</note>
    </ligand>
</feature>
<keyword evidence="3 14" id="KW-1003">Cell membrane</keyword>
<dbReference type="Pfam" id="PF00571">
    <property type="entry name" value="CBS"/>
    <property type="match status" value="2"/>
</dbReference>
<evidence type="ECO:0000256" key="11">
    <source>
        <dbReference type="ARBA" id="ARBA00023049"/>
    </source>
</evidence>
<dbReference type="SUPFAM" id="SSF54631">
    <property type="entry name" value="CBS-domain pair"/>
    <property type="match status" value="1"/>
</dbReference>
<keyword evidence="10 14" id="KW-1133">Transmembrane helix</keyword>
<feature type="transmembrane region" description="Helical" evidence="14">
    <location>
        <begin position="197"/>
        <end position="223"/>
    </location>
</feature>
<dbReference type="InterPro" id="IPR008915">
    <property type="entry name" value="Peptidase_M50"/>
</dbReference>
<dbReference type="PROSITE" id="PS51371">
    <property type="entry name" value="CBS"/>
    <property type="match status" value="1"/>
</dbReference>
<evidence type="ECO:0000256" key="13">
    <source>
        <dbReference type="ARBA" id="ARBA00023136"/>
    </source>
</evidence>
<dbReference type="GO" id="GO:0006508">
    <property type="term" value="P:proteolysis"/>
    <property type="evidence" value="ECO:0007669"/>
    <property type="project" value="UniProtKB-KW"/>
</dbReference>
<evidence type="ECO:0000259" key="18">
    <source>
        <dbReference type="PROSITE" id="PS51371"/>
    </source>
</evidence>
<evidence type="ECO:0000256" key="14">
    <source>
        <dbReference type="PIRNR" id="PIRNR006404"/>
    </source>
</evidence>
<evidence type="ECO:0000256" key="5">
    <source>
        <dbReference type="ARBA" id="ARBA00022692"/>
    </source>
</evidence>